<evidence type="ECO:0000256" key="3">
    <source>
        <dbReference type="SAM" id="SignalP"/>
    </source>
</evidence>
<evidence type="ECO:0000313" key="6">
    <source>
        <dbReference type="Proteomes" id="UP000247498"/>
    </source>
</evidence>
<evidence type="ECO:0000259" key="4">
    <source>
        <dbReference type="SMART" id="SM00645"/>
    </source>
</evidence>
<comment type="caution">
    <text evidence="5">The sequence shown here is derived from an EMBL/GenBank/DDBJ whole genome shotgun (WGS) entry which is preliminary data.</text>
</comment>
<dbReference type="InterPro" id="IPR038765">
    <property type="entry name" value="Papain-like_cys_pep_sf"/>
</dbReference>
<dbReference type="FunCoup" id="A0A2V0PBV2">
    <property type="interactions" value="1132"/>
</dbReference>
<dbReference type="AlphaFoldDB" id="A0A2V0PBV2"/>
<dbReference type="InParanoid" id="A0A2V0PBV2"/>
<gene>
    <name evidence="5" type="ORF">Rsub_10017</name>
</gene>
<dbReference type="PANTHER" id="PTHR12411">
    <property type="entry name" value="CYSTEINE PROTEASE FAMILY C1-RELATED"/>
    <property type="match status" value="1"/>
</dbReference>
<dbReference type="PRINTS" id="PR00705">
    <property type="entry name" value="PAPAIN"/>
</dbReference>
<comment type="similarity">
    <text evidence="1">Belongs to the peptidase C1 family.</text>
</comment>
<keyword evidence="6" id="KW-1185">Reference proteome</keyword>
<dbReference type="FunFam" id="3.90.70.10:FF:000117">
    <property type="entry name" value="Probable papain cysteine protease"/>
    <property type="match status" value="1"/>
</dbReference>
<dbReference type="GO" id="GO:0006508">
    <property type="term" value="P:proteolysis"/>
    <property type="evidence" value="ECO:0007669"/>
    <property type="project" value="InterPro"/>
</dbReference>
<protein>
    <submittedName>
        <fullName evidence="5">Cathepsin Z</fullName>
    </submittedName>
</protein>
<accession>A0A2V0PBV2</accession>
<dbReference type="OrthoDB" id="190265at2759"/>
<name>A0A2V0PBV2_9CHLO</name>
<dbReference type="InterPro" id="IPR013128">
    <property type="entry name" value="Peptidase_C1A"/>
</dbReference>
<dbReference type="Pfam" id="PF00112">
    <property type="entry name" value="Peptidase_C1"/>
    <property type="match status" value="1"/>
</dbReference>
<keyword evidence="3" id="KW-0732">Signal</keyword>
<evidence type="ECO:0000256" key="1">
    <source>
        <dbReference type="ARBA" id="ARBA00008455"/>
    </source>
</evidence>
<feature type="signal peptide" evidence="3">
    <location>
        <begin position="1"/>
        <end position="25"/>
    </location>
</feature>
<proteinExistence type="inferred from homology"/>
<dbReference type="Gene3D" id="3.90.70.10">
    <property type="entry name" value="Cysteine proteinases"/>
    <property type="match status" value="1"/>
</dbReference>
<dbReference type="STRING" id="307507.A0A2V0PBV2"/>
<feature type="chain" id="PRO_5018657997" evidence="3">
    <location>
        <begin position="26"/>
        <end position="440"/>
    </location>
</feature>
<dbReference type="EMBL" id="BDRX01000096">
    <property type="protein sequence ID" value="GBF97326.1"/>
    <property type="molecule type" value="Genomic_DNA"/>
</dbReference>
<reference evidence="5 6" key="1">
    <citation type="journal article" date="2018" name="Sci. Rep.">
        <title>Raphidocelis subcapitata (=Pseudokirchneriella subcapitata) provides an insight into genome evolution and environmental adaptations in the Sphaeropleales.</title>
        <authorList>
            <person name="Suzuki S."/>
            <person name="Yamaguchi H."/>
            <person name="Nakajima N."/>
            <person name="Kawachi M."/>
        </authorList>
    </citation>
    <scope>NUCLEOTIDE SEQUENCE [LARGE SCALE GENOMIC DNA]</scope>
    <source>
        <strain evidence="5 6">NIES-35</strain>
    </source>
</reference>
<dbReference type="Proteomes" id="UP000247498">
    <property type="component" value="Unassembled WGS sequence"/>
</dbReference>
<dbReference type="GO" id="GO:0008234">
    <property type="term" value="F:cysteine-type peptidase activity"/>
    <property type="evidence" value="ECO:0007669"/>
    <property type="project" value="InterPro"/>
</dbReference>
<sequence>MAARASLALLALLAALLAAPAPAHAGCYRGRPRPTRLRSELYMNHAPAKRLSLEEMPKEFTWSNNKGVNYLTPSWNQHIPQYCGSCWAHGTLSMVQDRLKIRKLQSGDLTPDVMLGRQTLLNCAAFHGMGQGCDGGDAIDVLHYMAKYGLPDESCLHYLATDWTQFKAHGMERCPPEKFCVNCMPAPTKKDPDAYECWPVKKPVLYTLTAYGKVDHADEAGMMSEIMQRGPVTCGIAAPDDFVYKYHSAREGGVYVDNGADTEIDHDVEVVGWGVDKQSGLKYWLVRNSWGTYWGDLGFFKVQRGAGGNGSLQIESGDCWYAEPEHSVEDAVADGDLEGSMFGLKRTKCRAEDGAGGCRETAADRLLQTWADWPPRGAPSLPLEPPSPAAGAGARADGVESGPPPGARAEASGALKRWVAAAAAVRRALGGGGDAPVAVA</sequence>
<feature type="region of interest" description="Disordered" evidence="2">
    <location>
        <begin position="373"/>
        <end position="410"/>
    </location>
</feature>
<dbReference type="PROSITE" id="PS00640">
    <property type="entry name" value="THIOL_PROTEASE_ASN"/>
    <property type="match status" value="1"/>
</dbReference>
<evidence type="ECO:0000256" key="2">
    <source>
        <dbReference type="SAM" id="MobiDB-lite"/>
    </source>
</evidence>
<dbReference type="InterPro" id="IPR025661">
    <property type="entry name" value="Pept_asp_AS"/>
</dbReference>
<dbReference type="SUPFAM" id="SSF54001">
    <property type="entry name" value="Cysteine proteinases"/>
    <property type="match status" value="1"/>
</dbReference>
<dbReference type="InterPro" id="IPR000668">
    <property type="entry name" value="Peptidase_C1A_C"/>
</dbReference>
<organism evidence="5 6">
    <name type="scientific">Raphidocelis subcapitata</name>
    <dbReference type="NCBI Taxonomy" id="307507"/>
    <lineage>
        <taxon>Eukaryota</taxon>
        <taxon>Viridiplantae</taxon>
        <taxon>Chlorophyta</taxon>
        <taxon>core chlorophytes</taxon>
        <taxon>Chlorophyceae</taxon>
        <taxon>CS clade</taxon>
        <taxon>Sphaeropleales</taxon>
        <taxon>Selenastraceae</taxon>
        <taxon>Raphidocelis</taxon>
    </lineage>
</organism>
<feature type="domain" description="Peptidase C1A papain C-terminal" evidence="4">
    <location>
        <begin position="56"/>
        <end position="323"/>
    </location>
</feature>
<dbReference type="SMART" id="SM00645">
    <property type="entry name" value="Pept_C1"/>
    <property type="match status" value="1"/>
</dbReference>
<evidence type="ECO:0000313" key="5">
    <source>
        <dbReference type="EMBL" id="GBF97326.1"/>
    </source>
</evidence>